<sequence>MSEGWKGLMPRISLDPAISGLGERFGVSALQVLGYSELDRVREQLKNAATSQVEQQMRELRSMGSIATSQEELVRALGLADLTALNRHFDDHAASWRSTMAKLREHALPYTEQLRKQLTEQMGIGSLGYDANTILANSLASMEALRASIGDLSLATIDFRGTALTDYLPRLQEQLTRWGNPPSEDAPVQVYAEAVRTGEEVGIGLGRKTLEWLAVLGFLAAILVPLYQEWSAAKRDAEVDAKLAVMTAMLIDAGEKVEKLSKADARRQEARLVAGRGAQVKSRPESAAGAKGRINAGEAVRFLAEEGKWFFVRYYDRAAEEYRSGWVLKKHFEWRWSADEESNGRSQ</sequence>
<evidence type="ECO:0008006" key="3">
    <source>
        <dbReference type="Google" id="ProtNLM"/>
    </source>
</evidence>
<name>A0ABM8TBT1_9BURK</name>
<gene>
    <name evidence="1" type="ORF">LMG26411_00586</name>
</gene>
<proteinExistence type="predicted"/>
<evidence type="ECO:0000313" key="1">
    <source>
        <dbReference type="EMBL" id="CAG2132271.1"/>
    </source>
</evidence>
<organism evidence="1 2">
    <name type="scientific">Cupriavidus numazuensis</name>
    <dbReference type="NCBI Taxonomy" id="221992"/>
    <lineage>
        <taxon>Bacteria</taxon>
        <taxon>Pseudomonadati</taxon>
        <taxon>Pseudomonadota</taxon>
        <taxon>Betaproteobacteria</taxon>
        <taxon>Burkholderiales</taxon>
        <taxon>Burkholderiaceae</taxon>
        <taxon>Cupriavidus</taxon>
    </lineage>
</organism>
<keyword evidence="2" id="KW-1185">Reference proteome</keyword>
<comment type="caution">
    <text evidence="1">The sequence shown here is derived from an EMBL/GenBank/DDBJ whole genome shotgun (WGS) entry which is preliminary data.</text>
</comment>
<reference evidence="1 2" key="1">
    <citation type="submission" date="2021-03" db="EMBL/GenBank/DDBJ databases">
        <authorList>
            <person name="Peeters C."/>
        </authorList>
    </citation>
    <scope>NUCLEOTIDE SEQUENCE [LARGE SCALE GENOMIC DNA]</scope>
    <source>
        <strain evidence="1 2">LMG 26411</strain>
    </source>
</reference>
<dbReference type="EMBL" id="CAJPVI010000002">
    <property type="protein sequence ID" value="CAG2132271.1"/>
    <property type="molecule type" value="Genomic_DNA"/>
</dbReference>
<evidence type="ECO:0000313" key="2">
    <source>
        <dbReference type="Proteomes" id="UP000672657"/>
    </source>
</evidence>
<dbReference type="RefSeq" id="WP_211951802.1">
    <property type="nucleotide sequence ID" value="NZ_CAJPVI010000002.1"/>
</dbReference>
<accession>A0ABM8TBT1</accession>
<protein>
    <recommendedName>
        <fullName evidence="3">SH3b domain-containing protein</fullName>
    </recommendedName>
</protein>
<dbReference type="Proteomes" id="UP000672657">
    <property type="component" value="Unassembled WGS sequence"/>
</dbReference>